<dbReference type="Gene3D" id="3.40.1010.10">
    <property type="entry name" value="Cobalt-precorrin-4 Transmethylase, Domain 1"/>
    <property type="match status" value="1"/>
</dbReference>
<dbReference type="NCBIfam" id="TIGR00096">
    <property type="entry name" value="16S rRNA (cytidine(1402)-2'-O)-methyltransferase"/>
    <property type="match status" value="1"/>
</dbReference>
<dbReference type="Proteomes" id="UP000789803">
    <property type="component" value="Unassembled WGS sequence"/>
</dbReference>
<comment type="subcellular location">
    <subcellularLocation>
        <location evidence="6">Cytoplasm</location>
    </subcellularLocation>
</comment>
<dbReference type="PANTHER" id="PTHR46111">
    <property type="entry name" value="RIBOSOMAL RNA SMALL SUBUNIT METHYLTRANSFERASE I"/>
    <property type="match status" value="1"/>
</dbReference>
<evidence type="ECO:0000259" key="7">
    <source>
        <dbReference type="Pfam" id="PF00590"/>
    </source>
</evidence>
<keyword evidence="3 6" id="KW-0489">Methyltransferase</keyword>
<accession>A0ABN7K700</accession>
<evidence type="ECO:0000313" key="9">
    <source>
        <dbReference type="Proteomes" id="UP000789803"/>
    </source>
</evidence>
<dbReference type="InterPro" id="IPR035996">
    <property type="entry name" value="4pyrrol_Methylase_sf"/>
</dbReference>
<dbReference type="EMBL" id="CAJHOF010000007">
    <property type="protein sequence ID" value="CAD7288309.1"/>
    <property type="molecule type" value="Genomic_DNA"/>
</dbReference>
<comment type="similarity">
    <text evidence="6">Belongs to the methyltransferase superfamily. RsmI family.</text>
</comment>
<dbReference type="SUPFAM" id="SSF53790">
    <property type="entry name" value="Tetrapyrrole methylase"/>
    <property type="match status" value="1"/>
</dbReference>
<evidence type="ECO:0000256" key="2">
    <source>
        <dbReference type="ARBA" id="ARBA00022552"/>
    </source>
</evidence>
<dbReference type="Pfam" id="PF00590">
    <property type="entry name" value="TP_methylase"/>
    <property type="match status" value="1"/>
</dbReference>
<dbReference type="EC" id="2.1.1.198" evidence="6"/>
<dbReference type="RefSeq" id="WP_229932736.1">
    <property type="nucleotide sequence ID" value="NZ_CAJHOF010000007.1"/>
</dbReference>
<keyword evidence="9" id="KW-1185">Reference proteome</keyword>
<dbReference type="InterPro" id="IPR000878">
    <property type="entry name" value="4pyrrol_Mease"/>
</dbReference>
<dbReference type="GO" id="GO:0008168">
    <property type="term" value="F:methyltransferase activity"/>
    <property type="evidence" value="ECO:0007669"/>
    <property type="project" value="UniProtKB-KW"/>
</dbReference>
<protein>
    <recommendedName>
        <fullName evidence="6">Ribosomal RNA small subunit methyltransferase I</fullName>
        <ecNumber evidence="6">2.1.1.198</ecNumber>
    </recommendedName>
    <alternativeName>
        <fullName evidence="6">16S rRNA 2'-O-ribose C1402 methyltransferase</fullName>
    </alternativeName>
    <alternativeName>
        <fullName evidence="6">rRNA (cytidine-2'-O-)-methyltransferase RsmI</fullName>
    </alternativeName>
</protein>
<comment type="function">
    <text evidence="6">Catalyzes the 2'-O-methylation of the ribose of cytidine 1402 (C1402) in 16S rRNA.</text>
</comment>
<dbReference type="GO" id="GO:0032259">
    <property type="term" value="P:methylation"/>
    <property type="evidence" value="ECO:0007669"/>
    <property type="project" value="UniProtKB-KW"/>
</dbReference>
<evidence type="ECO:0000256" key="1">
    <source>
        <dbReference type="ARBA" id="ARBA00022490"/>
    </source>
</evidence>
<dbReference type="InterPro" id="IPR008189">
    <property type="entry name" value="rRNA_ssu_MeTfrase_I"/>
</dbReference>
<proteinExistence type="inferred from homology"/>
<feature type="domain" description="Tetrapyrrole methylase" evidence="7">
    <location>
        <begin position="1"/>
        <end position="205"/>
    </location>
</feature>
<keyword evidence="5 6" id="KW-0949">S-adenosyl-L-methionine</keyword>
<dbReference type="InterPro" id="IPR014776">
    <property type="entry name" value="4pyrrole_Mease_sub2"/>
</dbReference>
<comment type="catalytic activity">
    <reaction evidence="6">
        <text>cytidine(1402) in 16S rRNA + S-adenosyl-L-methionine = 2'-O-methylcytidine(1402) in 16S rRNA + S-adenosyl-L-homocysteine + H(+)</text>
        <dbReference type="Rhea" id="RHEA:42924"/>
        <dbReference type="Rhea" id="RHEA-COMP:10285"/>
        <dbReference type="Rhea" id="RHEA-COMP:10286"/>
        <dbReference type="ChEBI" id="CHEBI:15378"/>
        <dbReference type="ChEBI" id="CHEBI:57856"/>
        <dbReference type="ChEBI" id="CHEBI:59789"/>
        <dbReference type="ChEBI" id="CHEBI:74495"/>
        <dbReference type="ChEBI" id="CHEBI:82748"/>
        <dbReference type="EC" id="2.1.1.198"/>
    </reaction>
</comment>
<dbReference type="InterPro" id="IPR014777">
    <property type="entry name" value="4pyrrole_Mease_sub1"/>
</dbReference>
<evidence type="ECO:0000256" key="4">
    <source>
        <dbReference type="ARBA" id="ARBA00022679"/>
    </source>
</evidence>
<evidence type="ECO:0000256" key="3">
    <source>
        <dbReference type="ARBA" id="ARBA00022603"/>
    </source>
</evidence>
<dbReference type="Gene3D" id="3.30.950.10">
    <property type="entry name" value="Methyltransferase, Cobalt-precorrin-4 Transmethylase, Domain 2"/>
    <property type="match status" value="1"/>
</dbReference>
<keyword evidence="4 6" id="KW-0808">Transferase</keyword>
<keyword evidence="1 6" id="KW-0963">Cytoplasm</keyword>
<reference evidence="8 9" key="1">
    <citation type="submission" date="2020-11" db="EMBL/GenBank/DDBJ databases">
        <authorList>
            <person name="Peeters C."/>
        </authorList>
    </citation>
    <scope>NUCLEOTIDE SEQUENCE [LARGE SCALE GENOMIC DNA]</scope>
    <source>
        <strain evidence="8 9">LMG 7974</strain>
    </source>
</reference>
<sequence length="271" mass="30233">MIYFIPTPIGNLKDISLHALEILRECEIAFCEDTRISKSLINLLNERFNANIKISKFIPFHTHNENEILASLNDEILSKNIAVLSDAGMPGISDPGISFVKYAIKNSLKYEILSGANAALLCVVASGLCEKEFIFLGFLPNTGTQRNQAIQNALNQAYPCVIYESPKRILNLIEKIVEIDPSRQIFAIKEATKKFETKFHGLAKDVLIQLQNANLSGEWCVVVQNSEKNSLEKISIKDIMLLQIPPKQKAKLISKISGKDAKTIYKEIISG</sequence>
<keyword evidence="2 6" id="KW-0698">rRNA processing</keyword>
<evidence type="ECO:0000313" key="8">
    <source>
        <dbReference type="EMBL" id="CAD7288309.1"/>
    </source>
</evidence>
<evidence type="ECO:0000256" key="6">
    <source>
        <dbReference type="HAMAP-Rule" id="MF_01877"/>
    </source>
</evidence>
<dbReference type="HAMAP" id="MF_01877">
    <property type="entry name" value="16SrRNA_methyltr_I"/>
    <property type="match status" value="1"/>
</dbReference>
<comment type="caution">
    <text evidence="8">The sequence shown here is derived from an EMBL/GenBank/DDBJ whole genome shotgun (WGS) entry which is preliminary data.</text>
</comment>
<name>A0ABN7K700_9BACT</name>
<evidence type="ECO:0000256" key="5">
    <source>
        <dbReference type="ARBA" id="ARBA00022691"/>
    </source>
</evidence>
<dbReference type="CDD" id="cd11648">
    <property type="entry name" value="RsmI"/>
    <property type="match status" value="1"/>
</dbReference>
<dbReference type="PIRSF" id="PIRSF005917">
    <property type="entry name" value="MTase_YraL"/>
    <property type="match status" value="1"/>
</dbReference>
<organism evidence="8 9">
    <name type="scientific">Campylobacter majalis</name>
    <dbReference type="NCBI Taxonomy" id="2790656"/>
    <lineage>
        <taxon>Bacteria</taxon>
        <taxon>Pseudomonadati</taxon>
        <taxon>Campylobacterota</taxon>
        <taxon>Epsilonproteobacteria</taxon>
        <taxon>Campylobacterales</taxon>
        <taxon>Campylobacteraceae</taxon>
        <taxon>Campylobacter</taxon>
    </lineage>
</organism>
<gene>
    <name evidence="6 8" type="primary">rsmI</name>
    <name evidence="8" type="ORF">LMG7974_00932</name>
</gene>
<dbReference type="PROSITE" id="PS01296">
    <property type="entry name" value="RSMI"/>
    <property type="match status" value="1"/>
</dbReference>
<dbReference type="InterPro" id="IPR018063">
    <property type="entry name" value="SAM_MeTrfase_RsmI_CS"/>
</dbReference>
<dbReference type="PANTHER" id="PTHR46111:SF1">
    <property type="entry name" value="RIBOSOMAL RNA SMALL SUBUNIT METHYLTRANSFERASE I"/>
    <property type="match status" value="1"/>
</dbReference>